<dbReference type="AlphaFoldDB" id="A0A0B1R8P8"/>
<evidence type="ECO:0000313" key="8">
    <source>
        <dbReference type="EMBL" id="KHJ67480.1"/>
    </source>
</evidence>
<proteinExistence type="inferred from homology"/>
<evidence type="ECO:0000256" key="1">
    <source>
        <dbReference type="ARBA" id="ARBA00009342"/>
    </source>
</evidence>
<name>A0A0B1R8P8_9GAMM</name>
<dbReference type="Proteomes" id="UP000030853">
    <property type="component" value="Unassembled WGS sequence"/>
</dbReference>
<keyword evidence="5" id="KW-0012">Acyltransferase</keyword>
<evidence type="ECO:0000256" key="2">
    <source>
        <dbReference type="ARBA" id="ARBA00022491"/>
    </source>
</evidence>
<dbReference type="InterPro" id="IPR016181">
    <property type="entry name" value="Acyl_CoA_acyltransferase"/>
</dbReference>
<accession>A0A0B1R8P8</accession>
<feature type="domain" description="N-acetyltransferase" evidence="7">
    <location>
        <begin position="78"/>
        <end position="142"/>
    </location>
</feature>
<evidence type="ECO:0000256" key="6">
    <source>
        <dbReference type="ARBA" id="ARBA00049880"/>
    </source>
</evidence>
<evidence type="ECO:0000256" key="5">
    <source>
        <dbReference type="ARBA" id="ARBA00023315"/>
    </source>
</evidence>
<keyword evidence="2" id="KW-0678">Repressor</keyword>
<sequence>MAVPYKTDSFDCGRPVLDDFVKKDLAKQQKNHILRGYVIQTDEQGDGSPEIMGYYTLSGGSYTKAGMSNGRRKQVPYRDAPCILLGRLAVDKRLAGKGFGSILVADAARRTYDAARSVGVYAMMAEAKDEAAARFYEAMGFTRLATEDSRLVYFYPTTSIETLIDKYPPLT</sequence>
<dbReference type="EMBL" id="JTJJ01000048">
    <property type="protein sequence ID" value="KHJ67480.1"/>
    <property type="molecule type" value="Genomic_DNA"/>
</dbReference>
<keyword evidence="4" id="KW-0808">Transferase</keyword>
<keyword evidence="3" id="KW-1277">Toxin-antitoxin system</keyword>
<protein>
    <recommendedName>
        <fullName evidence="7">N-acetyltransferase domain-containing protein</fullName>
    </recommendedName>
</protein>
<dbReference type="SUPFAM" id="SSF55729">
    <property type="entry name" value="Acyl-CoA N-acyltransferases (Nat)"/>
    <property type="match status" value="1"/>
</dbReference>
<dbReference type="GO" id="GO:0016747">
    <property type="term" value="F:acyltransferase activity, transferring groups other than amino-acyl groups"/>
    <property type="evidence" value="ECO:0007669"/>
    <property type="project" value="InterPro"/>
</dbReference>
<evidence type="ECO:0000313" key="9">
    <source>
        <dbReference type="Proteomes" id="UP000030853"/>
    </source>
</evidence>
<dbReference type="Pfam" id="PF13508">
    <property type="entry name" value="Acetyltransf_7"/>
    <property type="match status" value="1"/>
</dbReference>
<comment type="catalytic activity">
    <reaction evidence="6">
        <text>glycyl-tRNA(Gly) + acetyl-CoA = N-acetylglycyl-tRNA(Gly) + CoA + H(+)</text>
        <dbReference type="Rhea" id="RHEA:81867"/>
        <dbReference type="Rhea" id="RHEA-COMP:9683"/>
        <dbReference type="Rhea" id="RHEA-COMP:19766"/>
        <dbReference type="ChEBI" id="CHEBI:15378"/>
        <dbReference type="ChEBI" id="CHEBI:57287"/>
        <dbReference type="ChEBI" id="CHEBI:57288"/>
        <dbReference type="ChEBI" id="CHEBI:78522"/>
        <dbReference type="ChEBI" id="CHEBI:232036"/>
    </reaction>
</comment>
<evidence type="ECO:0000259" key="7">
    <source>
        <dbReference type="Pfam" id="PF13508"/>
    </source>
</evidence>
<dbReference type="InterPro" id="IPR000182">
    <property type="entry name" value="GNAT_dom"/>
</dbReference>
<evidence type="ECO:0000256" key="3">
    <source>
        <dbReference type="ARBA" id="ARBA00022649"/>
    </source>
</evidence>
<comment type="similarity">
    <text evidence="1">Belongs to the acetyltransferase family. GNAT subfamily.</text>
</comment>
<dbReference type="Gene3D" id="3.40.630.30">
    <property type="match status" value="1"/>
</dbReference>
<comment type="caution">
    <text evidence="8">The sequence shown here is derived from an EMBL/GenBank/DDBJ whole genome shotgun (WGS) entry which is preliminary data.</text>
</comment>
<gene>
    <name evidence="8" type="ORF">QU24_13945</name>
</gene>
<organism evidence="8 9">
    <name type="scientific">Pantoea rodasii</name>
    <dbReference type="NCBI Taxonomy" id="1076549"/>
    <lineage>
        <taxon>Bacteria</taxon>
        <taxon>Pseudomonadati</taxon>
        <taxon>Pseudomonadota</taxon>
        <taxon>Gammaproteobacteria</taxon>
        <taxon>Enterobacterales</taxon>
        <taxon>Erwiniaceae</taxon>
        <taxon>Pantoea</taxon>
    </lineage>
</organism>
<dbReference type="PANTHER" id="PTHR36449">
    <property type="entry name" value="ACETYLTRANSFERASE-RELATED"/>
    <property type="match status" value="1"/>
</dbReference>
<dbReference type="PANTHER" id="PTHR36449:SF1">
    <property type="entry name" value="ACETYLTRANSFERASE"/>
    <property type="match status" value="1"/>
</dbReference>
<reference evidence="8 9" key="1">
    <citation type="submission" date="2014-11" db="EMBL/GenBank/DDBJ databases">
        <title>Genome sequencing of Pantoea rodasii ND03.</title>
        <authorList>
            <person name="Muhamad Yunos N.Y."/>
            <person name="Chan K.-G."/>
        </authorList>
    </citation>
    <scope>NUCLEOTIDE SEQUENCE [LARGE SCALE GENOMIC DNA]</scope>
    <source>
        <strain evidence="8 9">ND03</strain>
    </source>
</reference>
<evidence type="ECO:0000256" key="4">
    <source>
        <dbReference type="ARBA" id="ARBA00022679"/>
    </source>
</evidence>